<dbReference type="InterPro" id="IPR036660">
    <property type="entry name" value="Fe-S_hydroAse_TtdB_cat_sf"/>
</dbReference>
<gene>
    <name evidence="4" type="ORF">S01H1_60372</name>
</gene>
<dbReference type="AlphaFoldDB" id="X0X525"/>
<proteinExistence type="inferred from homology"/>
<sequence>YKAVYLGAIGGAGALISKSIKKAEVVAYEDLGAEALRRLEVEDFPVTVINDVYGGDLYEEGKAKYRVKAS</sequence>
<comment type="caution">
    <text evidence="4">The sequence shown here is derived from an EMBL/GenBank/DDBJ whole genome shotgun (WGS) entry which is preliminary data.</text>
</comment>
<comment type="similarity">
    <text evidence="1">Belongs to the class-I fumarase family.</text>
</comment>
<organism evidence="4">
    <name type="scientific">marine sediment metagenome</name>
    <dbReference type="NCBI Taxonomy" id="412755"/>
    <lineage>
        <taxon>unclassified sequences</taxon>
        <taxon>metagenomes</taxon>
        <taxon>ecological metagenomes</taxon>
    </lineage>
</organism>
<dbReference type="InterPro" id="IPR004647">
    <property type="entry name" value="Fe-S_hydro-lyase_TtdB-typ_cat"/>
</dbReference>
<dbReference type="PANTHER" id="PTHR43351">
    <property type="entry name" value="L(+)-TARTRATE DEHYDRATASE SUBUNIT BETA"/>
    <property type="match status" value="1"/>
</dbReference>
<evidence type="ECO:0000313" key="4">
    <source>
        <dbReference type="EMBL" id="GAG20096.1"/>
    </source>
</evidence>
<evidence type="ECO:0000259" key="3">
    <source>
        <dbReference type="Pfam" id="PF05683"/>
    </source>
</evidence>
<evidence type="ECO:0000256" key="2">
    <source>
        <dbReference type="ARBA" id="ARBA00023239"/>
    </source>
</evidence>
<dbReference type="GO" id="GO:0016836">
    <property type="term" value="F:hydro-lyase activity"/>
    <property type="evidence" value="ECO:0007669"/>
    <property type="project" value="InterPro"/>
</dbReference>
<feature type="domain" description="Fe-S hydro-lyase tartrate dehydratase beta-type catalytic" evidence="3">
    <location>
        <begin position="1"/>
        <end position="60"/>
    </location>
</feature>
<dbReference type="Pfam" id="PF05683">
    <property type="entry name" value="Fumerase_C"/>
    <property type="match status" value="1"/>
</dbReference>
<accession>X0X525</accession>
<dbReference type="PANTHER" id="PTHR43351:SF2">
    <property type="entry name" value="L(+)-TARTRATE DEHYDRATASE SUBUNIT BETA-RELATED"/>
    <property type="match status" value="1"/>
</dbReference>
<name>X0X525_9ZZZZ</name>
<reference evidence="4" key="1">
    <citation type="journal article" date="2014" name="Front. Microbiol.">
        <title>High frequency of phylogenetically diverse reductive dehalogenase-homologous genes in deep subseafloor sedimentary metagenomes.</title>
        <authorList>
            <person name="Kawai M."/>
            <person name="Futagami T."/>
            <person name="Toyoda A."/>
            <person name="Takaki Y."/>
            <person name="Nishi S."/>
            <person name="Hori S."/>
            <person name="Arai W."/>
            <person name="Tsubouchi T."/>
            <person name="Morono Y."/>
            <person name="Uchiyama I."/>
            <person name="Ito T."/>
            <person name="Fujiyama A."/>
            <person name="Inagaki F."/>
            <person name="Takami H."/>
        </authorList>
    </citation>
    <scope>NUCLEOTIDE SEQUENCE</scope>
    <source>
        <strain evidence="4">Expedition CK06-06</strain>
    </source>
</reference>
<dbReference type="EMBL" id="BARS01039539">
    <property type="protein sequence ID" value="GAG20096.1"/>
    <property type="molecule type" value="Genomic_DNA"/>
</dbReference>
<evidence type="ECO:0000256" key="1">
    <source>
        <dbReference type="ARBA" id="ARBA00008876"/>
    </source>
</evidence>
<protein>
    <recommendedName>
        <fullName evidence="3">Fe-S hydro-lyase tartrate dehydratase beta-type catalytic domain-containing protein</fullName>
    </recommendedName>
</protein>
<dbReference type="Gene3D" id="3.20.130.10">
    <property type="entry name" value="Fe-S hydro-lyase, tartrate dehydratase beta-type, catalytic domain"/>
    <property type="match status" value="1"/>
</dbReference>
<dbReference type="SUPFAM" id="SSF117457">
    <property type="entry name" value="FumA C-terminal domain-like"/>
    <property type="match status" value="1"/>
</dbReference>
<feature type="non-terminal residue" evidence="4">
    <location>
        <position position="1"/>
    </location>
</feature>
<keyword evidence="2" id="KW-0456">Lyase</keyword>